<dbReference type="InterPro" id="IPR018200">
    <property type="entry name" value="USP_CS"/>
</dbReference>
<dbReference type="GO" id="GO:0005829">
    <property type="term" value="C:cytosol"/>
    <property type="evidence" value="ECO:0007669"/>
    <property type="project" value="TreeGrafter"/>
</dbReference>
<reference evidence="15 16" key="1">
    <citation type="journal article" date="2015" name="Genome Biol. Evol.">
        <title>Phylogenomic analyses indicate that early fungi evolved digesting cell walls of algal ancestors of land plants.</title>
        <authorList>
            <person name="Chang Y."/>
            <person name="Wang S."/>
            <person name="Sekimoto S."/>
            <person name="Aerts A.L."/>
            <person name="Choi C."/>
            <person name="Clum A."/>
            <person name="LaButti K.M."/>
            <person name="Lindquist E.A."/>
            <person name="Yee Ngan C."/>
            <person name="Ohm R.A."/>
            <person name="Salamov A.A."/>
            <person name="Grigoriev I.V."/>
            <person name="Spatafora J.W."/>
            <person name="Berbee M.L."/>
        </authorList>
    </citation>
    <scope>NUCLEOTIDE SEQUENCE [LARGE SCALE GENOMIC DNA]</scope>
    <source>
        <strain evidence="15 16">JEL478</strain>
    </source>
</reference>
<dbReference type="EMBL" id="KQ965737">
    <property type="protein sequence ID" value="KXS19797.1"/>
    <property type="molecule type" value="Genomic_DNA"/>
</dbReference>
<dbReference type="Pfam" id="PF02148">
    <property type="entry name" value="zf-UBP"/>
    <property type="match status" value="1"/>
</dbReference>
<evidence type="ECO:0000256" key="2">
    <source>
        <dbReference type="ARBA" id="ARBA00009085"/>
    </source>
</evidence>
<dbReference type="PANTHER" id="PTHR24006:SF888">
    <property type="entry name" value="UBIQUITIN CARBOXYL-TERMINAL HYDROLASE 30"/>
    <property type="match status" value="1"/>
</dbReference>
<evidence type="ECO:0000313" key="15">
    <source>
        <dbReference type="EMBL" id="KXS19797.1"/>
    </source>
</evidence>
<dbReference type="Proteomes" id="UP000070544">
    <property type="component" value="Unassembled WGS sequence"/>
</dbReference>
<feature type="region of interest" description="Disordered" evidence="12">
    <location>
        <begin position="295"/>
        <end position="319"/>
    </location>
</feature>
<dbReference type="AlphaFoldDB" id="A0A139AST5"/>
<evidence type="ECO:0000259" key="13">
    <source>
        <dbReference type="PROSITE" id="PS50235"/>
    </source>
</evidence>
<dbReference type="GO" id="GO:0006508">
    <property type="term" value="P:proteolysis"/>
    <property type="evidence" value="ECO:0007669"/>
    <property type="project" value="UniProtKB-KW"/>
</dbReference>
<feature type="compositionally biased region" description="Low complexity" evidence="12">
    <location>
        <begin position="271"/>
        <end position="280"/>
    </location>
</feature>
<keyword evidence="8 11" id="KW-0788">Thiol protease</keyword>
<dbReference type="InterPro" id="IPR001607">
    <property type="entry name" value="Znf_UBP"/>
</dbReference>
<feature type="compositionally biased region" description="Basic residues" evidence="12">
    <location>
        <begin position="1"/>
        <end position="10"/>
    </location>
</feature>
<dbReference type="InterPro" id="IPR038765">
    <property type="entry name" value="Papain-like_cys_pep_sf"/>
</dbReference>
<keyword evidence="9" id="KW-0862">Zinc</keyword>
<feature type="compositionally biased region" description="Pro residues" evidence="12">
    <location>
        <begin position="254"/>
        <end position="270"/>
    </location>
</feature>
<dbReference type="Gene3D" id="3.90.70.10">
    <property type="entry name" value="Cysteine proteinases"/>
    <property type="match status" value="1"/>
</dbReference>
<dbReference type="Pfam" id="PF00443">
    <property type="entry name" value="UCH"/>
    <property type="match status" value="1"/>
</dbReference>
<dbReference type="STRING" id="1344416.A0A139AST5"/>
<name>A0A139AST5_GONPJ</name>
<feature type="region of interest" description="Disordered" evidence="12">
    <location>
        <begin position="175"/>
        <end position="212"/>
    </location>
</feature>
<feature type="compositionally biased region" description="Low complexity" evidence="12">
    <location>
        <begin position="295"/>
        <end position="312"/>
    </location>
</feature>
<keyword evidence="7 11" id="KW-0378">Hydrolase</keyword>
<dbReference type="OrthoDB" id="420187at2759"/>
<keyword evidence="6 11" id="KW-0833">Ubl conjugation pathway</keyword>
<dbReference type="PROSITE" id="PS00972">
    <property type="entry name" value="USP_1"/>
    <property type="match status" value="1"/>
</dbReference>
<dbReference type="GO" id="GO:0005634">
    <property type="term" value="C:nucleus"/>
    <property type="evidence" value="ECO:0007669"/>
    <property type="project" value="TreeGrafter"/>
</dbReference>
<keyword evidence="5 10" id="KW-0863">Zinc-finger</keyword>
<feature type="region of interest" description="Disordered" evidence="12">
    <location>
        <begin position="485"/>
        <end position="511"/>
    </location>
</feature>
<sequence>MAKGKKAKKATKADPAATGAHDPGDLDDKDVAEAAKLDETEDPRKKKCPHIRGAVRITRLKRLLPAQIKAKNTIPCVTCRNQKSAPSDKSPVTQNLWLCLYCGMVNCGRLDHAHAAQHREKDSHDVAINVDTGEAWCYACGETLGASPTHNQLVLDCRLMVKELFAPKRMGPAVTSLSENTRSMRSSTLADTSSRPAAHTAPVTIASHNSITPPSGLRNLGNTCFLNSVLQNLAYTRPLVEKLRSEIEKIGPTPDNPPPSPTPATPPLPSTTPSAAPSISAPLTSSLATTLLSLSTPQSTQIPPAATRQTTRPTRHTVDPSPLLRALAARHKEYRGLRQQDAHEALRRLLDGVGEEAKKAYAESLGNAELKEGEKDALKSARTFVDDVFGTKVVSVVVCDVCRAISTTRSSELDLFLPIVKRNGEVVGLKPGALENPWEKRKQKGEQQPQVAIDATSILLPCDNRTTEFYADELSSVLYHYAPDSVSSSQPNGSNPPKNRKNNVSKPVDPAHLRRVALLTRPVTARDLSRPSDVVDHPGDVSLTGCLERFFAVERLEGREGYACTSCWKEAYPDWEGNNPQSNTVGNGHLNGTTRVMEDAVVPLNDGDDGNNGDDDLSSELDSREPSKKPPPILRPAAKRLLLLDPSPQVFVVGLKRFQTLWSGRTSKVQDWVEFPERLDLTGCFIEEAEIAVPGQNHTTSDAAQKLPKTNGVGHQEEDSADESDHAVPNVSEVLQPDDDGVVPSHEVGTPTKSKKKRRKKKKAVSSQTKLKPIYRLYGVVVHSGSTLGLGHYVAYVRVRLPSLPMDVTGTEREGAVPDDVVAEPEEQWGWMYASDQMTRTSSWEEVKKAQAFLLFYERE</sequence>
<dbReference type="SMART" id="SM00290">
    <property type="entry name" value="ZnF_UBP"/>
    <property type="match status" value="1"/>
</dbReference>
<keyword evidence="16" id="KW-1185">Reference proteome</keyword>
<feature type="domain" description="USP" evidence="13">
    <location>
        <begin position="215"/>
        <end position="860"/>
    </location>
</feature>
<protein>
    <recommendedName>
        <fullName evidence="11">Ubiquitin carboxyl-terminal hydrolase</fullName>
        <ecNumber evidence="11">3.4.19.12</ecNumber>
    </recommendedName>
</protein>
<dbReference type="GO" id="GO:0016579">
    <property type="term" value="P:protein deubiquitination"/>
    <property type="evidence" value="ECO:0007669"/>
    <property type="project" value="InterPro"/>
</dbReference>
<evidence type="ECO:0000256" key="1">
    <source>
        <dbReference type="ARBA" id="ARBA00000707"/>
    </source>
</evidence>
<feature type="compositionally biased region" description="Basic and acidic residues" evidence="12">
    <location>
        <begin position="715"/>
        <end position="726"/>
    </location>
</feature>
<evidence type="ECO:0000256" key="11">
    <source>
        <dbReference type="RuleBase" id="RU366025"/>
    </source>
</evidence>
<dbReference type="PROSITE" id="PS00973">
    <property type="entry name" value="USP_2"/>
    <property type="match status" value="1"/>
</dbReference>
<keyword evidence="3 11" id="KW-0645">Protease</keyword>
<comment type="similarity">
    <text evidence="2 11">Belongs to the peptidase C19 family.</text>
</comment>
<feature type="domain" description="UBP-type" evidence="14">
    <location>
        <begin position="46"/>
        <end position="164"/>
    </location>
</feature>
<dbReference type="GO" id="GO:0008270">
    <property type="term" value="F:zinc ion binding"/>
    <property type="evidence" value="ECO:0007669"/>
    <property type="project" value="UniProtKB-KW"/>
</dbReference>
<evidence type="ECO:0000256" key="6">
    <source>
        <dbReference type="ARBA" id="ARBA00022786"/>
    </source>
</evidence>
<keyword evidence="4" id="KW-0479">Metal-binding</keyword>
<evidence type="ECO:0000256" key="12">
    <source>
        <dbReference type="SAM" id="MobiDB-lite"/>
    </source>
</evidence>
<dbReference type="SUPFAM" id="SSF54001">
    <property type="entry name" value="Cysteine proteinases"/>
    <property type="match status" value="1"/>
</dbReference>
<dbReference type="InterPro" id="IPR050164">
    <property type="entry name" value="Peptidase_C19"/>
</dbReference>
<dbReference type="InterPro" id="IPR013083">
    <property type="entry name" value="Znf_RING/FYVE/PHD"/>
</dbReference>
<dbReference type="SUPFAM" id="SSF57850">
    <property type="entry name" value="RING/U-box"/>
    <property type="match status" value="1"/>
</dbReference>
<feature type="compositionally biased region" description="Basic and acidic residues" evidence="12">
    <location>
        <begin position="22"/>
        <end position="44"/>
    </location>
</feature>
<evidence type="ECO:0000313" key="16">
    <source>
        <dbReference type="Proteomes" id="UP000070544"/>
    </source>
</evidence>
<gene>
    <name evidence="15" type="ORF">M427DRAFT_430219</name>
</gene>
<dbReference type="PROSITE" id="PS50271">
    <property type="entry name" value="ZF_UBP"/>
    <property type="match status" value="1"/>
</dbReference>
<dbReference type="PANTHER" id="PTHR24006">
    <property type="entry name" value="UBIQUITIN CARBOXYL-TERMINAL HYDROLASE"/>
    <property type="match status" value="1"/>
</dbReference>
<evidence type="ECO:0000256" key="5">
    <source>
        <dbReference type="ARBA" id="ARBA00022771"/>
    </source>
</evidence>
<comment type="catalytic activity">
    <reaction evidence="1 11">
        <text>Thiol-dependent hydrolysis of ester, thioester, amide, peptide and isopeptide bonds formed by the C-terminal Gly of ubiquitin (a 76-residue protein attached to proteins as an intracellular targeting signal).</text>
        <dbReference type="EC" id="3.4.19.12"/>
    </reaction>
</comment>
<dbReference type="Gene3D" id="3.30.40.10">
    <property type="entry name" value="Zinc/RING finger domain, C3HC4 (zinc finger)"/>
    <property type="match status" value="1"/>
</dbReference>
<feature type="region of interest" description="Disordered" evidence="12">
    <location>
        <begin position="249"/>
        <end position="280"/>
    </location>
</feature>
<evidence type="ECO:0000256" key="10">
    <source>
        <dbReference type="PROSITE-ProRule" id="PRU00502"/>
    </source>
</evidence>
<feature type="compositionally biased region" description="Polar residues" evidence="12">
    <location>
        <begin position="175"/>
        <end position="195"/>
    </location>
</feature>
<dbReference type="InterPro" id="IPR001394">
    <property type="entry name" value="Peptidase_C19_UCH"/>
</dbReference>
<evidence type="ECO:0000256" key="4">
    <source>
        <dbReference type="ARBA" id="ARBA00022723"/>
    </source>
</evidence>
<proteinExistence type="inferred from homology"/>
<evidence type="ECO:0000256" key="8">
    <source>
        <dbReference type="ARBA" id="ARBA00022807"/>
    </source>
</evidence>
<feature type="region of interest" description="Disordered" evidence="12">
    <location>
        <begin position="1"/>
        <end position="48"/>
    </location>
</feature>
<feature type="region of interest" description="Disordered" evidence="12">
    <location>
        <begin position="602"/>
        <end position="633"/>
    </location>
</feature>
<feature type="compositionally biased region" description="Polar residues" evidence="12">
    <location>
        <begin position="485"/>
        <end position="497"/>
    </location>
</feature>
<evidence type="ECO:0000256" key="9">
    <source>
        <dbReference type="ARBA" id="ARBA00022833"/>
    </source>
</evidence>
<feature type="region of interest" description="Disordered" evidence="12">
    <location>
        <begin position="695"/>
        <end position="767"/>
    </location>
</feature>
<feature type="compositionally biased region" description="Acidic residues" evidence="12">
    <location>
        <begin position="606"/>
        <end position="619"/>
    </location>
</feature>
<dbReference type="EC" id="3.4.19.12" evidence="11"/>
<dbReference type="InterPro" id="IPR028889">
    <property type="entry name" value="USP"/>
</dbReference>
<accession>A0A139AST5</accession>
<evidence type="ECO:0000256" key="3">
    <source>
        <dbReference type="ARBA" id="ARBA00022670"/>
    </source>
</evidence>
<evidence type="ECO:0000259" key="14">
    <source>
        <dbReference type="PROSITE" id="PS50271"/>
    </source>
</evidence>
<dbReference type="PROSITE" id="PS50235">
    <property type="entry name" value="USP_3"/>
    <property type="match status" value="1"/>
</dbReference>
<organism evidence="15 16">
    <name type="scientific">Gonapodya prolifera (strain JEL478)</name>
    <name type="common">Monoblepharis prolifera</name>
    <dbReference type="NCBI Taxonomy" id="1344416"/>
    <lineage>
        <taxon>Eukaryota</taxon>
        <taxon>Fungi</taxon>
        <taxon>Fungi incertae sedis</taxon>
        <taxon>Chytridiomycota</taxon>
        <taxon>Chytridiomycota incertae sedis</taxon>
        <taxon>Monoblepharidomycetes</taxon>
        <taxon>Monoblepharidales</taxon>
        <taxon>Gonapodyaceae</taxon>
        <taxon>Gonapodya</taxon>
    </lineage>
</organism>
<evidence type="ECO:0000256" key="7">
    <source>
        <dbReference type="ARBA" id="ARBA00022801"/>
    </source>
</evidence>
<feature type="compositionally biased region" description="Basic residues" evidence="12">
    <location>
        <begin position="753"/>
        <end position="764"/>
    </location>
</feature>
<dbReference type="GO" id="GO:0004843">
    <property type="term" value="F:cysteine-type deubiquitinase activity"/>
    <property type="evidence" value="ECO:0007669"/>
    <property type="project" value="UniProtKB-UniRule"/>
</dbReference>